<comment type="caution">
    <text evidence="1">The sequence shown here is derived from an EMBL/GenBank/DDBJ whole genome shotgun (WGS) entry which is preliminary data.</text>
</comment>
<reference evidence="1 2" key="1">
    <citation type="submission" date="2015-07" db="EMBL/GenBank/DDBJ databases">
        <title>Draft genome sequence of a diazotrophic, plant growth-promoting rhizobacterium of the Pseudomonas syringae complex.</title>
        <authorList>
            <person name="Patten C.L."/>
            <person name="Jeong H."/>
        </authorList>
    </citation>
    <scope>NUCLEOTIDE SEQUENCE [LARGE SCALE GENOMIC DNA]</scope>
    <source>
        <strain evidence="1 2">GR12-2</strain>
    </source>
</reference>
<evidence type="ECO:0000313" key="1">
    <source>
        <dbReference type="EMBL" id="OCR24079.1"/>
    </source>
</evidence>
<organism evidence="1 2">
    <name type="scientific">Pseudomonas syringae</name>
    <dbReference type="NCBI Taxonomy" id="317"/>
    <lineage>
        <taxon>Bacteria</taxon>
        <taxon>Pseudomonadati</taxon>
        <taxon>Pseudomonadota</taxon>
        <taxon>Gammaproteobacteria</taxon>
        <taxon>Pseudomonadales</taxon>
        <taxon>Pseudomonadaceae</taxon>
        <taxon>Pseudomonas</taxon>
    </lineage>
</organism>
<name>A0A1C7Z3V4_PSESX</name>
<dbReference type="Proteomes" id="UP000093104">
    <property type="component" value="Unassembled WGS sequence"/>
</dbReference>
<sequence length="65" mass="7682">MAAFHLVYQAHRGTRLVKGQKRNEVIRLQWTLVLDLGRLPGFVQIALWTESRTKTRMRERGNFTE</sequence>
<proteinExistence type="predicted"/>
<evidence type="ECO:0000313" key="2">
    <source>
        <dbReference type="Proteomes" id="UP000093104"/>
    </source>
</evidence>
<dbReference type="EMBL" id="LGSI01000050">
    <property type="protein sequence ID" value="OCR24079.1"/>
    <property type="molecule type" value="Genomic_DNA"/>
</dbReference>
<gene>
    <name evidence="1" type="ORF">AFK24_17300</name>
</gene>
<dbReference type="AlphaFoldDB" id="A0A1C7Z3V4"/>
<protein>
    <submittedName>
        <fullName evidence="1">Uncharacterized protein</fullName>
    </submittedName>
</protein>
<accession>A0A1C7Z3V4</accession>